<sequence length="615" mass="68550">MGKPEAIYEAHEQPQQQEQQQKQTSSAWRAFRVLLVSTVVLSLLAGYFGGPIQMIPWNPGHGTGDGAGRQPSTPVLSLREVYIQSTPKPPSSLVTLSAQGTHAGKMALRAWYDDQAALARQRGYGFPYRLSRWENGNSANRGAKSQLSSLGIYQRVATELKNMWMALFGYSVSSADIQAHSQPDAQYTISFSSNEQPAAPMKIVASSSRANALSKSSGPEKVVARGTSKVLHQMRAQYLQSDHGRRHSYWSETPVRGMNASNYYYNSNQRFSRSDDPEDGDKPKPPEEEDPGVGRWSYYIEDGLLVPNVTHKNTLVHMARMAANAYQPVDSDTWERLGDRWDTHDSFGWVGDGLRGHVFADNNNKTVVISLKGTSSTFFLGGGSETSARDKYNDNRLFSCCCGYIDFTWSTVCDCHMSGSKCNATCLQNEMNDEAADNYFFAAAQIFMDVVSRYPDSDIIFTGHSLGGSIAGLLGLTFGLPTVAFEAPGDKLPAKRLHLPMPPSMIMDRLPLFHIGNTADPVFMGVCSGRTSSCYFAGYAMESKCHNGRQLIFDTVMRRNWRMDIRHHRINEVIYLVFEPWGNTDPEEEFPMLQLEDKDCVNCGLWKFIDNDSPQ</sequence>
<dbReference type="OrthoDB" id="58570at2759"/>
<evidence type="ECO:0000256" key="12">
    <source>
        <dbReference type="ARBA" id="ARBA00022989"/>
    </source>
</evidence>
<evidence type="ECO:0000259" key="21">
    <source>
        <dbReference type="Pfam" id="PF01764"/>
    </source>
</evidence>
<dbReference type="GO" id="GO:0032585">
    <property type="term" value="C:multivesicular body membrane"/>
    <property type="evidence" value="ECO:0007669"/>
    <property type="project" value="UniProtKB-SubCell"/>
</dbReference>
<keyword evidence="10" id="KW-0442">Lipid degradation</keyword>
<dbReference type="GO" id="GO:0004806">
    <property type="term" value="F:triacylglycerol lipase activity"/>
    <property type="evidence" value="ECO:0007669"/>
    <property type="project" value="UniProtKB-EC"/>
</dbReference>
<dbReference type="InterPro" id="IPR050805">
    <property type="entry name" value="ATG15_Lipase"/>
</dbReference>
<feature type="compositionally biased region" description="Basic and acidic residues" evidence="19">
    <location>
        <begin position="1"/>
        <end position="12"/>
    </location>
</feature>
<comment type="subcellular location">
    <subcellularLocation>
        <location evidence="3">Endosome</location>
        <location evidence="3">Multivesicular body membrane</location>
        <topology evidence="3">Single-pass type II membrane protein</topology>
    </subcellularLocation>
    <subcellularLocation>
        <location evidence="2">Prevacuolar compartment membrane</location>
        <topology evidence="2">Single-pass type II membrane protein</topology>
    </subcellularLocation>
</comment>
<comment type="similarity">
    <text evidence="4">Belongs to the AB hydrolase superfamily. Lipase family.</text>
</comment>
<keyword evidence="8" id="KW-0967">Endosome</keyword>
<feature type="region of interest" description="Disordered" evidence="19">
    <location>
        <begin position="1"/>
        <end position="21"/>
    </location>
</feature>
<keyword evidence="16" id="KW-0325">Glycoprotein</keyword>
<dbReference type="EC" id="3.1.1.3" evidence="6"/>
<dbReference type="Gene3D" id="3.40.50.1820">
    <property type="entry name" value="alpha/beta hydrolase"/>
    <property type="match status" value="1"/>
</dbReference>
<dbReference type="PANTHER" id="PTHR47175:SF2">
    <property type="entry name" value="LIPASE ATG15-RELATED"/>
    <property type="match status" value="1"/>
</dbReference>
<evidence type="ECO:0000256" key="18">
    <source>
        <dbReference type="ARBA" id="ARBA00029828"/>
    </source>
</evidence>
<feature type="region of interest" description="Disordered" evidence="19">
    <location>
        <begin position="267"/>
        <end position="294"/>
    </location>
</feature>
<dbReference type="GO" id="GO:0004620">
    <property type="term" value="F:phospholipase activity"/>
    <property type="evidence" value="ECO:0007669"/>
    <property type="project" value="TreeGrafter"/>
</dbReference>
<evidence type="ECO:0000313" key="23">
    <source>
        <dbReference type="Proteomes" id="UP001151518"/>
    </source>
</evidence>
<dbReference type="InterPro" id="IPR002921">
    <property type="entry name" value="Fungal_lipase-type"/>
</dbReference>
<proteinExistence type="inferred from homology"/>
<evidence type="ECO:0000256" key="15">
    <source>
        <dbReference type="ARBA" id="ARBA00023136"/>
    </source>
</evidence>
<keyword evidence="12 20" id="KW-1133">Transmembrane helix</keyword>
<comment type="function">
    <text evidence="17">Lipase which is essential for lysis of subvacuolar cytoplasm to vacuole targeted bodies and intravacuolar autophagic bodies. Involved in the lysis of intravacuolar multivesicular body (MVB) vesicles. The intravacuolar membrane disintegration by ATG15 is critical to life span extension.</text>
</comment>
<evidence type="ECO:0000256" key="4">
    <source>
        <dbReference type="ARBA" id="ARBA00010701"/>
    </source>
</evidence>
<evidence type="ECO:0000256" key="9">
    <source>
        <dbReference type="ARBA" id="ARBA00022801"/>
    </source>
</evidence>
<dbReference type="EMBL" id="JANBTW010000016">
    <property type="protein sequence ID" value="KAJ2678948.1"/>
    <property type="molecule type" value="Genomic_DNA"/>
</dbReference>
<feature type="compositionally biased region" description="Basic and acidic residues" evidence="19">
    <location>
        <begin position="272"/>
        <end position="286"/>
    </location>
</feature>
<dbReference type="PANTHER" id="PTHR47175">
    <property type="entry name" value="LIPASE ATG15-RELATED"/>
    <property type="match status" value="1"/>
</dbReference>
<evidence type="ECO:0000256" key="13">
    <source>
        <dbReference type="ARBA" id="ARBA00023006"/>
    </source>
</evidence>
<comment type="caution">
    <text evidence="22">The sequence shown here is derived from an EMBL/GenBank/DDBJ whole genome shotgun (WGS) entry which is preliminary data.</text>
</comment>
<organism evidence="22 23">
    <name type="scientific">Coemansia spiralis</name>
    <dbReference type="NCBI Taxonomy" id="417178"/>
    <lineage>
        <taxon>Eukaryota</taxon>
        <taxon>Fungi</taxon>
        <taxon>Fungi incertae sedis</taxon>
        <taxon>Zoopagomycota</taxon>
        <taxon>Kickxellomycotina</taxon>
        <taxon>Kickxellomycetes</taxon>
        <taxon>Kickxellales</taxon>
        <taxon>Kickxellaceae</taxon>
        <taxon>Coemansia</taxon>
    </lineage>
</organism>
<evidence type="ECO:0000256" key="20">
    <source>
        <dbReference type="SAM" id="Phobius"/>
    </source>
</evidence>
<evidence type="ECO:0000256" key="3">
    <source>
        <dbReference type="ARBA" id="ARBA00004343"/>
    </source>
</evidence>
<keyword evidence="11" id="KW-0735">Signal-anchor</keyword>
<evidence type="ECO:0000313" key="22">
    <source>
        <dbReference type="EMBL" id="KAJ2678948.1"/>
    </source>
</evidence>
<keyword evidence="15 20" id="KW-0472">Membrane</keyword>
<evidence type="ECO:0000256" key="19">
    <source>
        <dbReference type="SAM" id="MobiDB-lite"/>
    </source>
</evidence>
<comment type="catalytic activity">
    <reaction evidence="1">
        <text>a triacylglycerol + H2O = a diacylglycerol + a fatty acid + H(+)</text>
        <dbReference type="Rhea" id="RHEA:12044"/>
        <dbReference type="ChEBI" id="CHEBI:15377"/>
        <dbReference type="ChEBI" id="CHEBI:15378"/>
        <dbReference type="ChEBI" id="CHEBI:17855"/>
        <dbReference type="ChEBI" id="CHEBI:18035"/>
        <dbReference type="ChEBI" id="CHEBI:28868"/>
        <dbReference type="EC" id="3.1.1.3"/>
    </reaction>
</comment>
<keyword evidence="13" id="KW-0072">Autophagy</keyword>
<keyword evidence="9 22" id="KW-0378">Hydrolase</keyword>
<dbReference type="Proteomes" id="UP001151518">
    <property type="component" value="Unassembled WGS sequence"/>
</dbReference>
<dbReference type="GO" id="GO:0005775">
    <property type="term" value="C:vacuolar lumen"/>
    <property type="evidence" value="ECO:0007669"/>
    <property type="project" value="TreeGrafter"/>
</dbReference>
<dbReference type="SUPFAM" id="SSF53474">
    <property type="entry name" value="alpha/beta-Hydrolases"/>
    <property type="match status" value="1"/>
</dbReference>
<feature type="domain" description="Fungal lipase-type" evidence="21">
    <location>
        <begin position="446"/>
        <end position="476"/>
    </location>
</feature>
<dbReference type="GO" id="GO:0034727">
    <property type="term" value="P:piecemeal microautophagy of the nucleus"/>
    <property type="evidence" value="ECO:0007669"/>
    <property type="project" value="TreeGrafter"/>
</dbReference>
<dbReference type="GO" id="GO:0006660">
    <property type="term" value="P:phosphatidylserine catabolic process"/>
    <property type="evidence" value="ECO:0007669"/>
    <property type="project" value="TreeGrafter"/>
</dbReference>
<feature type="transmembrane region" description="Helical" evidence="20">
    <location>
        <begin position="30"/>
        <end position="49"/>
    </location>
</feature>
<dbReference type="AlphaFoldDB" id="A0A9W8G8Y4"/>
<evidence type="ECO:0000256" key="5">
    <source>
        <dbReference type="ARBA" id="ARBA00011137"/>
    </source>
</evidence>
<reference evidence="22" key="1">
    <citation type="submission" date="2022-07" db="EMBL/GenBank/DDBJ databases">
        <title>Phylogenomic reconstructions and comparative analyses of Kickxellomycotina fungi.</title>
        <authorList>
            <person name="Reynolds N.K."/>
            <person name="Stajich J.E."/>
            <person name="Barry K."/>
            <person name="Grigoriev I.V."/>
            <person name="Crous P."/>
            <person name="Smith M.E."/>
        </authorList>
    </citation>
    <scope>NUCLEOTIDE SEQUENCE</scope>
    <source>
        <strain evidence="22">NRRL 3115</strain>
    </source>
</reference>
<keyword evidence="14" id="KW-0443">Lipid metabolism</keyword>
<dbReference type="InterPro" id="IPR029058">
    <property type="entry name" value="AB_hydrolase_fold"/>
</dbReference>
<evidence type="ECO:0000256" key="17">
    <source>
        <dbReference type="ARBA" id="ARBA00024663"/>
    </source>
</evidence>
<evidence type="ECO:0000256" key="14">
    <source>
        <dbReference type="ARBA" id="ARBA00023098"/>
    </source>
</evidence>
<evidence type="ECO:0000256" key="8">
    <source>
        <dbReference type="ARBA" id="ARBA00022753"/>
    </source>
</evidence>
<dbReference type="GO" id="GO:0034496">
    <property type="term" value="P:multivesicular body membrane disassembly"/>
    <property type="evidence" value="ECO:0007669"/>
    <property type="project" value="TreeGrafter"/>
</dbReference>
<accession>A0A9W8G8Y4</accession>
<name>A0A9W8G8Y4_9FUNG</name>
<keyword evidence="7 20" id="KW-0812">Transmembrane</keyword>
<evidence type="ECO:0000256" key="11">
    <source>
        <dbReference type="ARBA" id="ARBA00022968"/>
    </source>
</evidence>
<evidence type="ECO:0000256" key="2">
    <source>
        <dbReference type="ARBA" id="ARBA00004270"/>
    </source>
</evidence>
<gene>
    <name evidence="22" type="primary">ATG15</name>
    <name evidence="22" type="ORF">GGI25_001937</name>
</gene>
<dbReference type="CDD" id="cd00519">
    <property type="entry name" value="Lipase_3"/>
    <property type="match status" value="1"/>
</dbReference>
<evidence type="ECO:0000256" key="7">
    <source>
        <dbReference type="ARBA" id="ARBA00022692"/>
    </source>
</evidence>
<dbReference type="GO" id="GO:0046461">
    <property type="term" value="P:neutral lipid catabolic process"/>
    <property type="evidence" value="ECO:0007669"/>
    <property type="project" value="TreeGrafter"/>
</dbReference>
<evidence type="ECO:0000256" key="1">
    <source>
        <dbReference type="ARBA" id="ARBA00001024"/>
    </source>
</evidence>
<evidence type="ECO:0000256" key="6">
    <source>
        <dbReference type="ARBA" id="ARBA00013279"/>
    </source>
</evidence>
<evidence type="ECO:0000256" key="16">
    <source>
        <dbReference type="ARBA" id="ARBA00023180"/>
    </source>
</evidence>
<dbReference type="Pfam" id="PF01764">
    <property type="entry name" value="Lipase_3"/>
    <property type="match status" value="1"/>
</dbReference>
<protein>
    <recommendedName>
        <fullName evidence="6">triacylglycerol lipase</fullName>
        <ecNumber evidence="6">3.1.1.3</ecNumber>
    </recommendedName>
    <alternativeName>
        <fullName evidence="18">Autophagy-related protein 15</fullName>
    </alternativeName>
</protein>
<comment type="subunit">
    <text evidence="5">Binds to both phosphatidylinositol (PI) and phosphatidylinositol 3,5-bisphosphate (PIP2).</text>
</comment>
<evidence type="ECO:0000256" key="10">
    <source>
        <dbReference type="ARBA" id="ARBA00022963"/>
    </source>
</evidence>